<gene>
    <name evidence="2" type="ORF">NE237_001457</name>
</gene>
<dbReference type="EMBL" id="JAMYWD010000003">
    <property type="protein sequence ID" value="KAJ4976351.1"/>
    <property type="molecule type" value="Genomic_DNA"/>
</dbReference>
<feature type="compositionally biased region" description="Polar residues" evidence="1">
    <location>
        <begin position="131"/>
        <end position="150"/>
    </location>
</feature>
<dbReference type="AlphaFoldDB" id="A0A9Q0KU09"/>
<evidence type="ECO:0000256" key="1">
    <source>
        <dbReference type="SAM" id="MobiDB-lite"/>
    </source>
</evidence>
<dbReference type="Proteomes" id="UP001141806">
    <property type="component" value="Unassembled WGS sequence"/>
</dbReference>
<evidence type="ECO:0000313" key="3">
    <source>
        <dbReference type="Proteomes" id="UP001141806"/>
    </source>
</evidence>
<reference evidence="2" key="1">
    <citation type="journal article" date="2023" name="Plant J.">
        <title>The genome of the king protea, Protea cynaroides.</title>
        <authorList>
            <person name="Chang J."/>
            <person name="Duong T.A."/>
            <person name="Schoeman C."/>
            <person name="Ma X."/>
            <person name="Roodt D."/>
            <person name="Barker N."/>
            <person name="Li Z."/>
            <person name="Van de Peer Y."/>
            <person name="Mizrachi E."/>
        </authorList>
    </citation>
    <scope>NUCLEOTIDE SEQUENCE</scope>
    <source>
        <tissue evidence="2">Young leaves</tissue>
    </source>
</reference>
<evidence type="ECO:0000313" key="2">
    <source>
        <dbReference type="EMBL" id="KAJ4976351.1"/>
    </source>
</evidence>
<name>A0A9Q0KU09_9MAGN</name>
<accession>A0A9Q0KU09</accession>
<feature type="region of interest" description="Disordered" evidence="1">
    <location>
        <begin position="131"/>
        <end position="157"/>
    </location>
</feature>
<comment type="caution">
    <text evidence="2">The sequence shown here is derived from an EMBL/GenBank/DDBJ whole genome shotgun (WGS) entry which is preliminary data.</text>
</comment>
<keyword evidence="3" id="KW-1185">Reference proteome</keyword>
<proteinExistence type="predicted"/>
<sequence length="157" mass="17252">MFALFLTHTKDLVALMHNRTTEVEGFVETLSSKLKAIEEARDEAKEWATVAAEVRAVENYMANDDLKTIMATLVKMLPLALAKSRDFVWPVALPPSSQQASRGALPYGFELVTVEMSTMEVPDQGNLVKSTYLSTKPLPSNSQDATNLPTDPQDHGA</sequence>
<protein>
    <submittedName>
        <fullName evidence="2">Uncharacterized protein</fullName>
    </submittedName>
</protein>
<organism evidence="2 3">
    <name type="scientific">Protea cynaroides</name>
    <dbReference type="NCBI Taxonomy" id="273540"/>
    <lineage>
        <taxon>Eukaryota</taxon>
        <taxon>Viridiplantae</taxon>
        <taxon>Streptophyta</taxon>
        <taxon>Embryophyta</taxon>
        <taxon>Tracheophyta</taxon>
        <taxon>Spermatophyta</taxon>
        <taxon>Magnoliopsida</taxon>
        <taxon>Proteales</taxon>
        <taxon>Proteaceae</taxon>
        <taxon>Protea</taxon>
    </lineage>
</organism>